<dbReference type="InterPro" id="IPR013136">
    <property type="entry name" value="WSTF_Acf1_Cbp146"/>
</dbReference>
<evidence type="ECO:0000256" key="5">
    <source>
        <dbReference type="SAM" id="Coils"/>
    </source>
</evidence>
<feature type="compositionally biased region" description="Basic residues" evidence="6">
    <location>
        <begin position="630"/>
        <end position="641"/>
    </location>
</feature>
<proteinExistence type="predicted"/>
<feature type="domain" description="WAC" evidence="7">
    <location>
        <begin position="22"/>
        <end position="131"/>
    </location>
</feature>
<dbReference type="GO" id="GO:0000781">
    <property type="term" value="C:chromosome, telomeric region"/>
    <property type="evidence" value="ECO:0007669"/>
    <property type="project" value="GOC"/>
</dbReference>
<dbReference type="GO" id="GO:0000785">
    <property type="term" value="C:chromatin"/>
    <property type="evidence" value="ECO:0007669"/>
    <property type="project" value="UniProtKB-ARBA"/>
</dbReference>
<dbReference type="OrthoDB" id="332390at2759"/>
<evidence type="ECO:0000313" key="8">
    <source>
        <dbReference type="EMBL" id="KAF2150125.1"/>
    </source>
</evidence>
<feature type="coiled-coil region" evidence="5">
    <location>
        <begin position="545"/>
        <end position="576"/>
    </location>
</feature>
<dbReference type="PANTHER" id="PTHR32075">
    <property type="entry name" value="ISWI CHROMATIN-REMODELING COMPLEX SUBUNIT YPL216W-RELATED"/>
    <property type="match status" value="1"/>
</dbReference>
<comment type="caution">
    <text evidence="8">The sequence shown here is derived from an EMBL/GenBank/DDBJ whole genome shotgun (WGS) entry which is preliminary data.</text>
</comment>
<dbReference type="PANTHER" id="PTHR32075:SF6">
    <property type="entry name" value="ISWI CHROMATIN-REMODELING COMPLEX SUBUNIT YPL216W-RELATED"/>
    <property type="match status" value="1"/>
</dbReference>
<keyword evidence="9" id="KW-1185">Reference proteome</keyword>
<feature type="region of interest" description="Disordered" evidence="6">
    <location>
        <begin position="907"/>
        <end position="992"/>
    </location>
</feature>
<evidence type="ECO:0000256" key="2">
    <source>
        <dbReference type="ARBA" id="ARBA00023054"/>
    </source>
</evidence>
<name>A0A9P4IX72_9PEZI</name>
<dbReference type="EMBL" id="ML996090">
    <property type="protein sequence ID" value="KAF2150125.1"/>
    <property type="molecule type" value="Genomic_DNA"/>
</dbReference>
<dbReference type="Proteomes" id="UP000799439">
    <property type="component" value="Unassembled WGS sequence"/>
</dbReference>
<dbReference type="AlphaFoldDB" id="A0A9P4IX72"/>
<dbReference type="InterPro" id="IPR018501">
    <property type="entry name" value="DDT_dom"/>
</dbReference>
<feature type="compositionally biased region" description="Basic and acidic residues" evidence="6">
    <location>
        <begin position="642"/>
        <end position="655"/>
    </location>
</feature>
<evidence type="ECO:0000313" key="9">
    <source>
        <dbReference type="Proteomes" id="UP000799439"/>
    </source>
</evidence>
<feature type="region of interest" description="Disordered" evidence="6">
    <location>
        <begin position="855"/>
        <end position="879"/>
    </location>
</feature>
<accession>A0A9P4IX72</accession>
<comment type="subcellular location">
    <subcellularLocation>
        <location evidence="1 4">Nucleus</location>
    </subcellularLocation>
</comment>
<feature type="region of interest" description="Disordered" evidence="6">
    <location>
        <begin position="581"/>
        <end position="658"/>
    </location>
</feature>
<feature type="region of interest" description="Disordered" evidence="6">
    <location>
        <begin position="401"/>
        <end position="443"/>
    </location>
</feature>
<dbReference type="GO" id="GO:0005634">
    <property type="term" value="C:nucleus"/>
    <property type="evidence" value="ECO:0007669"/>
    <property type="project" value="UniProtKB-SubCell"/>
</dbReference>
<keyword evidence="3 4" id="KW-0539">Nucleus</keyword>
<organism evidence="8 9">
    <name type="scientific">Myriangium duriaei CBS 260.36</name>
    <dbReference type="NCBI Taxonomy" id="1168546"/>
    <lineage>
        <taxon>Eukaryota</taxon>
        <taxon>Fungi</taxon>
        <taxon>Dikarya</taxon>
        <taxon>Ascomycota</taxon>
        <taxon>Pezizomycotina</taxon>
        <taxon>Dothideomycetes</taxon>
        <taxon>Dothideomycetidae</taxon>
        <taxon>Myriangiales</taxon>
        <taxon>Myriangiaceae</taxon>
        <taxon>Myriangium</taxon>
    </lineage>
</organism>
<dbReference type="Pfam" id="PF02791">
    <property type="entry name" value="DDT"/>
    <property type="match status" value="1"/>
</dbReference>
<feature type="compositionally biased region" description="Basic and acidic residues" evidence="6">
    <location>
        <begin position="855"/>
        <end position="865"/>
    </location>
</feature>
<dbReference type="PROSITE" id="PS51136">
    <property type="entry name" value="WAC"/>
    <property type="match status" value="1"/>
</dbReference>
<dbReference type="GO" id="GO:0031509">
    <property type="term" value="P:subtelomeric heterochromatin formation"/>
    <property type="evidence" value="ECO:0007669"/>
    <property type="project" value="TreeGrafter"/>
</dbReference>
<dbReference type="Pfam" id="PF10537">
    <property type="entry name" value="WAC_Acf1_DNA_bd"/>
    <property type="match status" value="1"/>
</dbReference>
<feature type="compositionally biased region" description="Basic and acidic residues" evidence="6">
    <location>
        <begin position="959"/>
        <end position="983"/>
    </location>
</feature>
<gene>
    <name evidence="8" type="ORF">K461DRAFT_40377</name>
</gene>
<protein>
    <recommendedName>
        <fullName evidence="7">WAC domain-containing protein</fullName>
    </recommendedName>
</protein>
<keyword evidence="2 5" id="KW-0175">Coiled coil</keyword>
<reference evidence="8" key="1">
    <citation type="journal article" date="2020" name="Stud. Mycol.">
        <title>101 Dothideomycetes genomes: a test case for predicting lifestyles and emergence of pathogens.</title>
        <authorList>
            <person name="Haridas S."/>
            <person name="Albert R."/>
            <person name="Binder M."/>
            <person name="Bloem J."/>
            <person name="Labutti K."/>
            <person name="Salamov A."/>
            <person name="Andreopoulos B."/>
            <person name="Baker S."/>
            <person name="Barry K."/>
            <person name="Bills G."/>
            <person name="Bluhm B."/>
            <person name="Cannon C."/>
            <person name="Castanera R."/>
            <person name="Culley D."/>
            <person name="Daum C."/>
            <person name="Ezra D."/>
            <person name="Gonzalez J."/>
            <person name="Henrissat B."/>
            <person name="Kuo A."/>
            <person name="Liang C."/>
            <person name="Lipzen A."/>
            <person name="Lutzoni F."/>
            <person name="Magnuson J."/>
            <person name="Mondo S."/>
            <person name="Nolan M."/>
            <person name="Ohm R."/>
            <person name="Pangilinan J."/>
            <person name="Park H.-J."/>
            <person name="Ramirez L."/>
            <person name="Alfaro M."/>
            <person name="Sun H."/>
            <person name="Tritt A."/>
            <person name="Yoshinaga Y."/>
            <person name="Zwiers L.-H."/>
            <person name="Turgeon B."/>
            <person name="Goodwin S."/>
            <person name="Spatafora J."/>
            <person name="Crous P."/>
            <person name="Grigoriev I."/>
        </authorList>
    </citation>
    <scope>NUCLEOTIDE SEQUENCE</scope>
    <source>
        <strain evidence="8">CBS 260.36</strain>
    </source>
</reference>
<dbReference type="Pfam" id="PF15613">
    <property type="entry name" value="WSD"/>
    <property type="match status" value="1"/>
</dbReference>
<evidence type="ECO:0000256" key="6">
    <source>
        <dbReference type="SAM" id="MobiDB-lite"/>
    </source>
</evidence>
<sequence>MVLYKRKPISYAAPPGKLDDNTQIWAMRGSDEIFTSYEAYLERYDFYSQRHFTDAVNGKTGMTFFEALESENTSQGDIERIFPDALRAPILRKVQFSEIARMDDLVNFVYEEFRSDFFPGEELGATLDDGEQIECVVREKANFPELRNPDGSIQRPGFARYFVAIKDSSDEQALLDGDHLKRARNIFTKMNVRCYLKNCLWREPWIGAPWLVKEPLAQHYRLPMTIPYHLTQEAKVAQVRAQQAQKDSPAIKGKKGGRASKAFSVDQLIQQEVDQQIKQEVAKQEPPKYPIEDLDLEPAVNGSKRPQLKFLAPLNDADPSESGLTMDSMGPLLEIWNAVNVHWDIFEVDAFNFDDFVDAMKLSTPNITCELFDEVHCGVLTSLVDKDGEVLVRLPEFGGEIEEDDEEEVSAPPTPIELPSRSRRSRLSQVQTAEPVDDKPRKTHQAVEMLEEQGWVDRLKARDLADGGWQIIMVGLLYQMSLDPLFTARCEPILQHLAPVDLSATQNTARNQYLTLDINLRIRALHILVMLSMTSQTIRRHLEDRSEEMTLIRKQKTEMQRLRKELLKDLQRLEWDRAESNPDAFLEDEDTKKEVDTPVMTNGHGADESLSTLNGVGSDEDEDDEDAPRPLRRSNNARKRKRDEENAKREAERLARLSAQKESNDKLKKYKKILKDIEKMKDKIIDCEKSVEGFDDRLREMNATRMRSLGRDRFWNRYWWFERVGLPINGTREPAKKKVKVEPDDNAGYANGRLWIQGPVPMEREGFIDMPQADAKQYASRHGMTVAERKLAEEGADSISSASQWGFYDTSDDLDTLIGWLDDRGRREKDLRKELVAWREDIVTQMDVLQSHLHPETDTASAEHDESADELGPRTRVSTRNKTYLDSEDVEKHWRCLRWRNTRAKTKTGRHCNGTAVTTTAAGRGRKGPAAAAAAKPAKRSGKGVAVPVAPAQRGGRGAARDAAEKIKEVAGRERRGERESSGTRRSLRSGR</sequence>
<evidence type="ECO:0000256" key="1">
    <source>
        <dbReference type="ARBA" id="ARBA00004123"/>
    </source>
</evidence>
<dbReference type="InterPro" id="IPR028942">
    <property type="entry name" value="WHIM1_dom"/>
</dbReference>
<evidence type="ECO:0000259" key="7">
    <source>
        <dbReference type="PROSITE" id="PS51136"/>
    </source>
</evidence>
<dbReference type="Pfam" id="PF15612">
    <property type="entry name" value="WHIM1"/>
    <property type="match status" value="1"/>
</dbReference>
<dbReference type="InterPro" id="IPR028941">
    <property type="entry name" value="WHIM2_dom"/>
</dbReference>
<feature type="compositionally biased region" description="Low complexity" evidence="6">
    <location>
        <begin position="914"/>
        <end position="936"/>
    </location>
</feature>
<evidence type="ECO:0000256" key="3">
    <source>
        <dbReference type="ARBA" id="ARBA00023242"/>
    </source>
</evidence>
<evidence type="ECO:0000256" key="4">
    <source>
        <dbReference type="PROSITE-ProRule" id="PRU00475"/>
    </source>
</evidence>